<evidence type="ECO:0000256" key="1">
    <source>
        <dbReference type="ARBA" id="ARBA00004141"/>
    </source>
</evidence>
<feature type="transmembrane region" description="Helical" evidence="7">
    <location>
        <begin position="91"/>
        <end position="117"/>
    </location>
</feature>
<evidence type="ECO:0000256" key="3">
    <source>
        <dbReference type="ARBA" id="ARBA00022989"/>
    </source>
</evidence>
<reference evidence="9" key="2">
    <citation type="submission" date="2023-06" db="EMBL/GenBank/DDBJ databases">
        <authorList>
            <consortium name="Lawrence Berkeley National Laboratory"/>
            <person name="Haridas S."/>
            <person name="Hensen N."/>
            <person name="Bonometti L."/>
            <person name="Westerberg I."/>
            <person name="Brannstrom I.O."/>
            <person name="Guillou S."/>
            <person name="Cros-Aarteil S."/>
            <person name="Calhoun S."/>
            <person name="Kuo A."/>
            <person name="Mondo S."/>
            <person name="Pangilinan J."/>
            <person name="Riley R."/>
            <person name="Labutti K."/>
            <person name="Andreopoulos B."/>
            <person name="Lipzen A."/>
            <person name="Chen C."/>
            <person name="Yanf M."/>
            <person name="Daum C."/>
            <person name="Ng V."/>
            <person name="Clum A."/>
            <person name="Steindorff A."/>
            <person name="Ohm R."/>
            <person name="Martin F."/>
            <person name="Silar P."/>
            <person name="Natvig D."/>
            <person name="Lalanne C."/>
            <person name="Gautier V."/>
            <person name="Ament-Velasquez S.L."/>
            <person name="Kruys A."/>
            <person name="Hutchinson M.I."/>
            <person name="Powell A.J."/>
            <person name="Barry K."/>
            <person name="Miller A.N."/>
            <person name="Grigoriev I.V."/>
            <person name="Debuchy R."/>
            <person name="Gladieux P."/>
            <person name="Thoren M.H."/>
            <person name="Johannesson H."/>
        </authorList>
    </citation>
    <scope>NUCLEOTIDE SEQUENCE</scope>
    <source>
        <strain evidence="9">CBS 955.72</strain>
    </source>
</reference>
<keyword evidence="4 7" id="KW-0472">Membrane</keyword>
<keyword evidence="3 7" id="KW-1133">Transmembrane helix</keyword>
<feature type="transmembrane region" description="Helical" evidence="7">
    <location>
        <begin position="129"/>
        <end position="150"/>
    </location>
</feature>
<feature type="transmembrane region" description="Helical" evidence="7">
    <location>
        <begin position="170"/>
        <end position="192"/>
    </location>
</feature>
<gene>
    <name evidence="9" type="ORF">B0T25DRAFT_103324</name>
</gene>
<feature type="compositionally biased region" description="Low complexity" evidence="6">
    <location>
        <begin position="285"/>
        <end position="294"/>
    </location>
</feature>
<sequence>MEPIPSPSAEDQRRQDGLVITSVVMTTMAGLFVIFRCISRFILIRTPGPDDYLMLAALLLTIGYVVEIFILKANHLGFPMAMLTLDNMVTFIKVTLGIQTMYYANVFCIKTSILLTYLRFAVSKTFRMLCYGTIILHAVFFVVCLCVTLTQCLPLEKMWDLTGTVEGRCINTTAFFYSTSAFNIVTDIWILLMPFKTLHGIQRPRHEKVALSCIFGVGAFATVASIVRLHTIYIYTLAEDPFRDGVAVNLWSIIEVTIAISCASVSALKPIFSGRQRRATREAKTSTASSGSASRYYPQTPMYGRGQKHHFRIASRDGSGRDVLESGASIPGSDRRSSVDKEQPAPTPESGTGSISLAGLQPPPRRAGQPRVDREEDYVEVVPLGDLCRGTG</sequence>
<comment type="similarity">
    <text evidence="5">Belongs to the SAT4 family.</text>
</comment>
<feature type="domain" description="Rhodopsin" evidence="8">
    <location>
        <begin position="35"/>
        <end position="273"/>
    </location>
</feature>
<keyword evidence="2 7" id="KW-0812">Transmembrane</keyword>
<feature type="compositionally biased region" description="Basic and acidic residues" evidence="6">
    <location>
        <begin position="333"/>
        <end position="343"/>
    </location>
</feature>
<reference evidence="9" key="1">
    <citation type="journal article" date="2023" name="Mol. Phylogenet. Evol.">
        <title>Genome-scale phylogeny and comparative genomics of the fungal order Sordariales.</title>
        <authorList>
            <person name="Hensen N."/>
            <person name="Bonometti L."/>
            <person name="Westerberg I."/>
            <person name="Brannstrom I.O."/>
            <person name="Guillou S."/>
            <person name="Cros-Aarteil S."/>
            <person name="Calhoun S."/>
            <person name="Haridas S."/>
            <person name="Kuo A."/>
            <person name="Mondo S."/>
            <person name="Pangilinan J."/>
            <person name="Riley R."/>
            <person name="LaButti K."/>
            <person name="Andreopoulos B."/>
            <person name="Lipzen A."/>
            <person name="Chen C."/>
            <person name="Yan M."/>
            <person name="Daum C."/>
            <person name="Ng V."/>
            <person name="Clum A."/>
            <person name="Steindorff A."/>
            <person name="Ohm R.A."/>
            <person name="Martin F."/>
            <person name="Silar P."/>
            <person name="Natvig D.O."/>
            <person name="Lalanne C."/>
            <person name="Gautier V."/>
            <person name="Ament-Velasquez S.L."/>
            <person name="Kruys A."/>
            <person name="Hutchinson M.I."/>
            <person name="Powell A.J."/>
            <person name="Barry K."/>
            <person name="Miller A.N."/>
            <person name="Grigoriev I.V."/>
            <person name="Debuchy R."/>
            <person name="Gladieux P."/>
            <person name="Hiltunen Thoren M."/>
            <person name="Johannesson H."/>
        </authorList>
    </citation>
    <scope>NUCLEOTIDE SEQUENCE</scope>
    <source>
        <strain evidence="9">CBS 955.72</strain>
    </source>
</reference>
<protein>
    <recommendedName>
        <fullName evidence="8">Rhodopsin domain-containing protein</fullName>
    </recommendedName>
</protein>
<dbReference type="Proteomes" id="UP001275084">
    <property type="component" value="Unassembled WGS sequence"/>
</dbReference>
<feature type="transmembrane region" description="Helical" evidence="7">
    <location>
        <begin position="20"/>
        <end position="39"/>
    </location>
</feature>
<evidence type="ECO:0000256" key="7">
    <source>
        <dbReference type="SAM" id="Phobius"/>
    </source>
</evidence>
<evidence type="ECO:0000259" key="8">
    <source>
        <dbReference type="Pfam" id="PF20684"/>
    </source>
</evidence>
<keyword evidence="10" id="KW-1185">Reference proteome</keyword>
<name>A0AAJ0MHT3_9PEZI</name>
<feature type="transmembrane region" description="Helical" evidence="7">
    <location>
        <begin position="213"/>
        <end position="236"/>
    </location>
</feature>
<evidence type="ECO:0000256" key="4">
    <source>
        <dbReference type="ARBA" id="ARBA00023136"/>
    </source>
</evidence>
<dbReference type="Pfam" id="PF20684">
    <property type="entry name" value="Fung_rhodopsin"/>
    <property type="match status" value="1"/>
</dbReference>
<dbReference type="PANTHER" id="PTHR33048">
    <property type="entry name" value="PTH11-LIKE INTEGRAL MEMBRANE PROTEIN (AFU_ORTHOLOGUE AFUA_5G11245)"/>
    <property type="match status" value="1"/>
</dbReference>
<organism evidence="9 10">
    <name type="scientific">Lasiosphaeria hispida</name>
    <dbReference type="NCBI Taxonomy" id="260671"/>
    <lineage>
        <taxon>Eukaryota</taxon>
        <taxon>Fungi</taxon>
        <taxon>Dikarya</taxon>
        <taxon>Ascomycota</taxon>
        <taxon>Pezizomycotina</taxon>
        <taxon>Sordariomycetes</taxon>
        <taxon>Sordariomycetidae</taxon>
        <taxon>Sordariales</taxon>
        <taxon>Lasiosphaeriaceae</taxon>
        <taxon>Lasiosphaeria</taxon>
    </lineage>
</organism>
<comment type="caution">
    <text evidence="9">The sequence shown here is derived from an EMBL/GenBank/DDBJ whole genome shotgun (WGS) entry which is preliminary data.</text>
</comment>
<dbReference type="EMBL" id="JAUIQD010000002">
    <property type="protein sequence ID" value="KAK3359603.1"/>
    <property type="molecule type" value="Genomic_DNA"/>
</dbReference>
<evidence type="ECO:0000256" key="5">
    <source>
        <dbReference type="ARBA" id="ARBA00038359"/>
    </source>
</evidence>
<evidence type="ECO:0000256" key="6">
    <source>
        <dbReference type="SAM" id="MobiDB-lite"/>
    </source>
</evidence>
<evidence type="ECO:0000313" key="9">
    <source>
        <dbReference type="EMBL" id="KAK3359603.1"/>
    </source>
</evidence>
<comment type="subcellular location">
    <subcellularLocation>
        <location evidence="1">Membrane</location>
        <topology evidence="1">Multi-pass membrane protein</topology>
    </subcellularLocation>
</comment>
<accession>A0AAJ0MHT3</accession>
<dbReference type="PANTHER" id="PTHR33048:SF123">
    <property type="entry name" value="INTEGRAL MEMBRANE PROTEIN"/>
    <property type="match status" value="1"/>
</dbReference>
<feature type="transmembrane region" description="Helical" evidence="7">
    <location>
        <begin position="248"/>
        <end position="268"/>
    </location>
</feature>
<feature type="region of interest" description="Disordered" evidence="6">
    <location>
        <begin position="276"/>
        <end position="378"/>
    </location>
</feature>
<dbReference type="AlphaFoldDB" id="A0AAJ0MHT3"/>
<proteinExistence type="inferred from homology"/>
<feature type="compositionally biased region" description="Basic and acidic residues" evidence="6">
    <location>
        <begin position="314"/>
        <end position="324"/>
    </location>
</feature>
<dbReference type="InterPro" id="IPR049326">
    <property type="entry name" value="Rhodopsin_dom_fungi"/>
</dbReference>
<evidence type="ECO:0000256" key="2">
    <source>
        <dbReference type="ARBA" id="ARBA00022692"/>
    </source>
</evidence>
<dbReference type="GO" id="GO:0016020">
    <property type="term" value="C:membrane"/>
    <property type="evidence" value="ECO:0007669"/>
    <property type="project" value="UniProtKB-SubCell"/>
</dbReference>
<dbReference type="InterPro" id="IPR052337">
    <property type="entry name" value="SAT4-like"/>
</dbReference>
<feature type="transmembrane region" description="Helical" evidence="7">
    <location>
        <begin position="51"/>
        <end position="71"/>
    </location>
</feature>
<evidence type="ECO:0000313" key="10">
    <source>
        <dbReference type="Proteomes" id="UP001275084"/>
    </source>
</evidence>